<keyword evidence="9 10" id="KW-0131">Cell cycle</keyword>
<keyword evidence="5 10" id="KW-0547">Nucleotide-binding</keyword>
<evidence type="ECO:0000256" key="5">
    <source>
        <dbReference type="ARBA" id="ARBA00022741"/>
    </source>
</evidence>
<reference evidence="12 13" key="1">
    <citation type="submission" date="2021-05" db="EMBL/GenBank/DDBJ databases">
        <title>A Polyphasic approach of four new species of the genus Ohtaekwangia: Ohtaekwangia histidinii sp. nov., Ohtaekwangia cretensis sp. nov., Ohtaekwangia indiensis sp. nov., Ohtaekwangia reichenbachii sp. nov. from diverse environment.</title>
        <authorList>
            <person name="Octaviana S."/>
        </authorList>
    </citation>
    <scope>NUCLEOTIDE SEQUENCE [LARGE SCALE GENOMIC DNA]</scope>
    <source>
        <strain evidence="12 13">PWU4</strain>
    </source>
</reference>
<dbReference type="InterPro" id="IPR006073">
    <property type="entry name" value="GTP-bd"/>
</dbReference>
<dbReference type="HAMAP" id="MF_00321">
    <property type="entry name" value="GTPase_EngB"/>
    <property type="match status" value="1"/>
</dbReference>
<evidence type="ECO:0000256" key="2">
    <source>
        <dbReference type="ARBA" id="ARBA00009638"/>
    </source>
</evidence>
<dbReference type="InterPro" id="IPR030393">
    <property type="entry name" value="G_ENGB_dom"/>
</dbReference>
<evidence type="ECO:0000256" key="4">
    <source>
        <dbReference type="ARBA" id="ARBA00022723"/>
    </source>
</evidence>
<dbReference type="Proteomes" id="UP001319200">
    <property type="component" value="Unassembled WGS sequence"/>
</dbReference>
<evidence type="ECO:0000256" key="6">
    <source>
        <dbReference type="ARBA" id="ARBA00022842"/>
    </source>
</evidence>
<sequence length="199" mass="22521">MEITQAEFVSSYADVRKCPAPDKPEFAFIGRSNVGKSSLLNMLTQRKQLAKTSVKPGKTQTINHFIINNAWYLVDLPGYGYASVSKDKRAGFGKIIEQYVLKRENLYCLFILIDSRLEPQKIDLEFIQWSGSKGVPIALVFTKADKLKKNELQKNLSRYESTLLQTWEELPPIVVTSATEKTGRSELLTFIGNALAEQR</sequence>
<accession>A0AAP2GHQ7</accession>
<dbReference type="Pfam" id="PF01926">
    <property type="entry name" value="MMR_HSR1"/>
    <property type="match status" value="1"/>
</dbReference>
<evidence type="ECO:0000256" key="8">
    <source>
        <dbReference type="ARBA" id="ARBA00023210"/>
    </source>
</evidence>
<keyword evidence="4" id="KW-0479">Metal-binding</keyword>
<dbReference type="EMBL" id="JAHESF010000004">
    <property type="protein sequence ID" value="MBT1696306.1"/>
    <property type="molecule type" value="Genomic_DNA"/>
</dbReference>
<evidence type="ECO:0000256" key="1">
    <source>
        <dbReference type="ARBA" id="ARBA00001946"/>
    </source>
</evidence>
<dbReference type="SUPFAM" id="SSF52540">
    <property type="entry name" value="P-loop containing nucleoside triphosphate hydrolases"/>
    <property type="match status" value="1"/>
</dbReference>
<keyword evidence="8 10" id="KW-0717">Septation</keyword>
<keyword evidence="6" id="KW-0460">Magnesium</keyword>
<dbReference type="InterPro" id="IPR027417">
    <property type="entry name" value="P-loop_NTPase"/>
</dbReference>
<dbReference type="FunFam" id="3.40.50.300:FF:000098">
    <property type="entry name" value="Probable GTP-binding protein EngB"/>
    <property type="match status" value="1"/>
</dbReference>
<keyword evidence="3 10" id="KW-0132">Cell division</keyword>
<dbReference type="InterPro" id="IPR019987">
    <property type="entry name" value="GTP-bd_ribosome_bio_YsxC"/>
</dbReference>
<dbReference type="AlphaFoldDB" id="A0AAP2GHQ7"/>
<evidence type="ECO:0000256" key="10">
    <source>
        <dbReference type="HAMAP-Rule" id="MF_00321"/>
    </source>
</evidence>
<comment type="similarity">
    <text evidence="2 10">Belongs to the TRAFAC class TrmE-Era-EngA-EngB-Septin-like GTPase superfamily. EngB GTPase family.</text>
</comment>
<dbReference type="PANTHER" id="PTHR11649:SF13">
    <property type="entry name" value="ENGB-TYPE G DOMAIN-CONTAINING PROTEIN"/>
    <property type="match status" value="1"/>
</dbReference>
<comment type="caution">
    <text evidence="12">The sequence shown here is derived from an EMBL/GenBank/DDBJ whole genome shotgun (WGS) entry which is preliminary data.</text>
</comment>
<dbReference type="NCBIfam" id="TIGR03598">
    <property type="entry name" value="GTPase_YsxC"/>
    <property type="match status" value="1"/>
</dbReference>
<dbReference type="PROSITE" id="PS51706">
    <property type="entry name" value="G_ENGB"/>
    <property type="match status" value="1"/>
</dbReference>
<evidence type="ECO:0000256" key="7">
    <source>
        <dbReference type="ARBA" id="ARBA00023134"/>
    </source>
</evidence>
<organism evidence="12 13">
    <name type="scientific">Chryseosolibacter histidini</name>
    <dbReference type="NCBI Taxonomy" id="2782349"/>
    <lineage>
        <taxon>Bacteria</taxon>
        <taxon>Pseudomonadati</taxon>
        <taxon>Bacteroidota</taxon>
        <taxon>Cytophagia</taxon>
        <taxon>Cytophagales</taxon>
        <taxon>Chryseotaleaceae</taxon>
        <taxon>Chryseosolibacter</taxon>
    </lineage>
</organism>
<feature type="domain" description="EngB-type G" evidence="11">
    <location>
        <begin position="22"/>
        <end position="197"/>
    </location>
</feature>
<dbReference type="RefSeq" id="WP_254161503.1">
    <property type="nucleotide sequence ID" value="NZ_JAHESF010000004.1"/>
</dbReference>
<dbReference type="GO" id="GO:0000917">
    <property type="term" value="P:division septum assembly"/>
    <property type="evidence" value="ECO:0007669"/>
    <property type="project" value="UniProtKB-KW"/>
</dbReference>
<dbReference type="PANTHER" id="PTHR11649">
    <property type="entry name" value="MSS1/TRME-RELATED GTP-BINDING PROTEIN"/>
    <property type="match status" value="1"/>
</dbReference>
<evidence type="ECO:0000313" key="12">
    <source>
        <dbReference type="EMBL" id="MBT1696306.1"/>
    </source>
</evidence>
<evidence type="ECO:0000256" key="9">
    <source>
        <dbReference type="ARBA" id="ARBA00023306"/>
    </source>
</evidence>
<dbReference type="GO" id="GO:0005525">
    <property type="term" value="F:GTP binding"/>
    <property type="evidence" value="ECO:0007669"/>
    <property type="project" value="UniProtKB-UniRule"/>
</dbReference>
<dbReference type="CDD" id="cd01876">
    <property type="entry name" value="YihA_EngB"/>
    <property type="match status" value="1"/>
</dbReference>
<evidence type="ECO:0000313" key="13">
    <source>
        <dbReference type="Proteomes" id="UP001319200"/>
    </source>
</evidence>
<proteinExistence type="inferred from homology"/>
<protein>
    <recommendedName>
        <fullName evidence="10">Probable GTP-binding protein EngB</fullName>
    </recommendedName>
</protein>
<dbReference type="GO" id="GO:0046872">
    <property type="term" value="F:metal ion binding"/>
    <property type="evidence" value="ECO:0007669"/>
    <property type="project" value="UniProtKB-KW"/>
</dbReference>
<comment type="cofactor">
    <cofactor evidence="1">
        <name>Mg(2+)</name>
        <dbReference type="ChEBI" id="CHEBI:18420"/>
    </cofactor>
</comment>
<comment type="function">
    <text evidence="10">Necessary for normal cell division and for the maintenance of normal septation.</text>
</comment>
<evidence type="ECO:0000256" key="3">
    <source>
        <dbReference type="ARBA" id="ARBA00022618"/>
    </source>
</evidence>
<evidence type="ECO:0000259" key="11">
    <source>
        <dbReference type="PROSITE" id="PS51706"/>
    </source>
</evidence>
<keyword evidence="7 10" id="KW-0342">GTP-binding</keyword>
<keyword evidence="13" id="KW-1185">Reference proteome</keyword>
<name>A0AAP2GHQ7_9BACT</name>
<dbReference type="Gene3D" id="3.40.50.300">
    <property type="entry name" value="P-loop containing nucleotide triphosphate hydrolases"/>
    <property type="match status" value="1"/>
</dbReference>
<gene>
    <name evidence="12" type="primary">yihA</name>
    <name evidence="10" type="synonym">engB</name>
    <name evidence="12" type="ORF">KK083_05430</name>
</gene>